<protein>
    <submittedName>
        <fullName evidence="3">Recombinase family protein</fullName>
    </submittedName>
</protein>
<dbReference type="Pfam" id="PF00239">
    <property type="entry name" value="Resolvase"/>
    <property type="match status" value="1"/>
</dbReference>
<dbReference type="InterPro" id="IPR011109">
    <property type="entry name" value="DNA_bind_recombinase_dom"/>
</dbReference>
<keyword evidence="4" id="KW-1185">Reference proteome</keyword>
<reference evidence="4" key="1">
    <citation type="journal article" date="2019" name="Int. J. Syst. Evol. Microbiol.">
        <title>The Global Catalogue of Microorganisms (GCM) 10K type strain sequencing project: providing services to taxonomists for standard genome sequencing and annotation.</title>
        <authorList>
            <consortium name="The Broad Institute Genomics Platform"/>
            <consortium name="The Broad Institute Genome Sequencing Center for Infectious Disease"/>
            <person name="Wu L."/>
            <person name="Ma J."/>
        </authorList>
    </citation>
    <scope>NUCLEOTIDE SEQUENCE [LARGE SCALE GENOMIC DNA]</scope>
    <source>
        <strain evidence="4">JCM 17441</strain>
    </source>
</reference>
<gene>
    <name evidence="3" type="ORF">GCM10022255_115780</name>
</gene>
<feature type="domain" description="Recombinase" evidence="2">
    <location>
        <begin position="173"/>
        <end position="319"/>
    </location>
</feature>
<feature type="domain" description="Resolvase/invertase-type recombinase catalytic" evidence="1">
    <location>
        <begin position="15"/>
        <end position="166"/>
    </location>
</feature>
<evidence type="ECO:0000259" key="2">
    <source>
        <dbReference type="PROSITE" id="PS51737"/>
    </source>
</evidence>
<dbReference type="InterPro" id="IPR038109">
    <property type="entry name" value="DNA_bind_recomb_sf"/>
</dbReference>
<dbReference type="Proteomes" id="UP001500620">
    <property type="component" value="Unassembled WGS sequence"/>
</dbReference>
<evidence type="ECO:0000313" key="4">
    <source>
        <dbReference type="Proteomes" id="UP001500620"/>
    </source>
</evidence>
<evidence type="ECO:0000313" key="3">
    <source>
        <dbReference type="EMBL" id="GAA4264214.1"/>
    </source>
</evidence>
<dbReference type="PROSITE" id="PS51737">
    <property type="entry name" value="RECOMBINASE_DNA_BIND"/>
    <property type="match status" value="1"/>
</dbReference>
<dbReference type="SUPFAM" id="SSF53041">
    <property type="entry name" value="Resolvase-like"/>
    <property type="match status" value="1"/>
</dbReference>
<dbReference type="Gene3D" id="3.90.1750.20">
    <property type="entry name" value="Putative Large Serine Recombinase, Chain B, Domain 2"/>
    <property type="match status" value="1"/>
</dbReference>
<proteinExistence type="predicted"/>
<name>A0ABP8DWB4_9ACTN</name>
<dbReference type="InterPro" id="IPR036162">
    <property type="entry name" value="Resolvase-like_N_sf"/>
</dbReference>
<dbReference type="CDD" id="cd00338">
    <property type="entry name" value="Ser_Recombinase"/>
    <property type="match status" value="1"/>
</dbReference>
<comment type="caution">
    <text evidence="3">The sequence shown here is derived from an EMBL/GenBank/DDBJ whole genome shotgun (WGS) entry which is preliminary data.</text>
</comment>
<sequence length="736" mass="81051">MSDTSKITGSHLRRAAVIYVRQSTLAQIDRNRESTARQYDLVTRAAGLGWPRAGIRVVDDDQGVSGASTAGRSGFAELAAQVGLGQVGIVLSLEVSRLARNNADWYRLLDLAGMTDTLIGDADGVYHPALFNDRLLLGMKGTMSEAELHILRARLEGGIRNKAARGELRRVLPVGLVWGEADGQILLHPDEAVRGVIAAIFEQFPTRGSARAVWLWLKDQGLKLPLQRNVYDPTAEIVWVEPTYTAVHKILTHPAYAGAYVYGKTRFERHLDEHGVVQVRRRALPQDQWQVLIPGHHPGYLDWDTYQANQARIGANTRPRAHQPGTGAIREGCALLQGLATCGVCGRKLAVLYQGPAKATPGYYCATGSLVNGRGVFHMRIGGIAVERAVVDTFLAALAPAALQACLAAVQQLEDGHDTALAQWRREVQRARYTAGKAERRYRAVDPDNRLVARGLETEWEHALGALADAESELARREAARPKTLTDAERAAILDLGNHLDQVWAAPTTTDKDRKHLLRTLLDEVNITVDRDNARAQLLLRWKGGAISELTVSTKRAQPRIRTDEDTIDLLRRLAVHYPDAVIAGILNRQGRHTARGLSYTASRVQSLRHHYNIPCHQPDQQPQDGPVLPIADAATELGVAPSTLHRWLADGFIAGEQITPGAPWRIRITNEIRALFVDTAPDGWVVMQDATKLLGVSRQTVLHRVKRGELEAVHVRSGRRKGLRINVPSPTNTPF</sequence>
<dbReference type="PANTHER" id="PTHR30461">
    <property type="entry name" value="DNA-INVERTASE FROM LAMBDOID PROPHAGE"/>
    <property type="match status" value="1"/>
</dbReference>
<dbReference type="SMART" id="SM00857">
    <property type="entry name" value="Resolvase"/>
    <property type="match status" value="1"/>
</dbReference>
<dbReference type="Pfam" id="PF07508">
    <property type="entry name" value="Recombinase"/>
    <property type="match status" value="1"/>
</dbReference>
<dbReference type="Gene3D" id="3.40.50.1390">
    <property type="entry name" value="Resolvase, N-terminal catalytic domain"/>
    <property type="match status" value="1"/>
</dbReference>
<organism evidence="3 4">
    <name type="scientific">Dactylosporangium darangshiense</name>
    <dbReference type="NCBI Taxonomy" id="579108"/>
    <lineage>
        <taxon>Bacteria</taxon>
        <taxon>Bacillati</taxon>
        <taxon>Actinomycetota</taxon>
        <taxon>Actinomycetes</taxon>
        <taxon>Micromonosporales</taxon>
        <taxon>Micromonosporaceae</taxon>
        <taxon>Dactylosporangium</taxon>
    </lineage>
</organism>
<accession>A0ABP8DWB4</accession>
<dbReference type="PROSITE" id="PS51736">
    <property type="entry name" value="RECOMBINASES_3"/>
    <property type="match status" value="1"/>
</dbReference>
<evidence type="ECO:0000259" key="1">
    <source>
        <dbReference type="PROSITE" id="PS51736"/>
    </source>
</evidence>
<dbReference type="EMBL" id="BAABAT010000114">
    <property type="protein sequence ID" value="GAA4264214.1"/>
    <property type="molecule type" value="Genomic_DNA"/>
</dbReference>
<dbReference type="RefSeq" id="WP_345144696.1">
    <property type="nucleotide sequence ID" value="NZ_BAABAT010000114.1"/>
</dbReference>
<dbReference type="PANTHER" id="PTHR30461:SF23">
    <property type="entry name" value="DNA RECOMBINASE-RELATED"/>
    <property type="match status" value="1"/>
</dbReference>
<dbReference type="InterPro" id="IPR006119">
    <property type="entry name" value="Resolv_N"/>
</dbReference>
<dbReference type="InterPro" id="IPR050639">
    <property type="entry name" value="SSR_resolvase"/>
</dbReference>